<reference evidence="2" key="1">
    <citation type="journal article" date="2021" name="Nat. Commun.">
        <title>Genetic determinants of endophytism in the Arabidopsis root mycobiome.</title>
        <authorList>
            <person name="Mesny F."/>
            <person name="Miyauchi S."/>
            <person name="Thiergart T."/>
            <person name="Pickel B."/>
            <person name="Atanasova L."/>
            <person name="Karlsson M."/>
            <person name="Huettel B."/>
            <person name="Barry K.W."/>
            <person name="Haridas S."/>
            <person name="Chen C."/>
            <person name="Bauer D."/>
            <person name="Andreopoulos W."/>
            <person name="Pangilinan J."/>
            <person name="LaButti K."/>
            <person name="Riley R."/>
            <person name="Lipzen A."/>
            <person name="Clum A."/>
            <person name="Drula E."/>
            <person name="Henrissat B."/>
            <person name="Kohler A."/>
            <person name="Grigoriev I.V."/>
            <person name="Martin F.M."/>
            <person name="Hacquard S."/>
        </authorList>
    </citation>
    <scope>NUCLEOTIDE SEQUENCE</scope>
    <source>
        <strain evidence="2">MPI-CAGE-CH-0235</strain>
    </source>
</reference>
<feature type="region of interest" description="Disordered" evidence="1">
    <location>
        <begin position="171"/>
        <end position="221"/>
    </location>
</feature>
<evidence type="ECO:0000313" key="2">
    <source>
        <dbReference type="EMBL" id="KAH7319747.1"/>
    </source>
</evidence>
<keyword evidence="3" id="KW-1185">Reference proteome</keyword>
<sequence>MLPLDSSLFESLVHGPQKSGALARVIKENLELAARDMTPSVLTPAPSPPATLIHGPVPPPTDDVPASHLLNDVGEYLMRTAELWARLTEHLTKGPHLEPAVSEVVLASKIISGMAETQAVVGFDMDFTRLRKIRELTAQFSRDVQNVWRSEPNAAVNIGGTLTTLSAEIEPLSPPSSTTMATSPAASKVPSAGEDFTPFKGRQVLPDPTKPEAGSPPTDEKSAALAAALAMDDSDDDDTKFLNIDMAMLEKRGKGSYRCPKAFRCDKGGVDKDGKIVMFDRNSAFIQHCNKHRKPWKCEKAGCPNPPKKRKFARRDGLMRHIQTVKHYPPT</sequence>
<comment type="caution">
    <text evidence="2">The sequence shown here is derived from an EMBL/GenBank/DDBJ whole genome shotgun (WGS) entry which is preliminary data.</text>
</comment>
<evidence type="ECO:0000313" key="3">
    <source>
        <dbReference type="Proteomes" id="UP000813444"/>
    </source>
</evidence>
<evidence type="ECO:0000256" key="1">
    <source>
        <dbReference type="SAM" id="MobiDB-lite"/>
    </source>
</evidence>
<proteinExistence type="predicted"/>
<name>A0A8K0WSX5_9HYPO</name>
<gene>
    <name evidence="2" type="ORF">B0I35DRAFT_219240</name>
</gene>
<accession>A0A8K0WSX5</accession>
<dbReference type="Proteomes" id="UP000813444">
    <property type="component" value="Unassembled WGS sequence"/>
</dbReference>
<dbReference type="EMBL" id="JAGPNK010000006">
    <property type="protein sequence ID" value="KAH7319747.1"/>
    <property type="molecule type" value="Genomic_DNA"/>
</dbReference>
<feature type="compositionally biased region" description="Low complexity" evidence="1">
    <location>
        <begin position="175"/>
        <end position="187"/>
    </location>
</feature>
<protein>
    <submittedName>
        <fullName evidence="2">Uncharacterized protein</fullName>
    </submittedName>
</protein>
<organism evidence="2 3">
    <name type="scientific">Stachybotrys elegans</name>
    <dbReference type="NCBI Taxonomy" id="80388"/>
    <lineage>
        <taxon>Eukaryota</taxon>
        <taxon>Fungi</taxon>
        <taxon>Dikarya</taxon>
        <taxon>Ascomycota</taxon>
        <taxon>Pezizomycotina</taxon>
        <taxon>Sordariomycetes</taxon>
        <taxon>Hypocreomycetidae</taxon>
        <taxon>Hypocreales</taxon>
        <taxon>Stachybotryaceae</taxon>
        <taxon>Stachybotrys</taxon>
    </lineage>
</organism>
<dbReference type="AlphaFoldDB" id="A0A8K0WSX5"/>
<dbReference type="OrthoDB" id="4826573at2759"/>